<comment type="caution">
    <text evidence="9">The sequence shown here is derived from an EMBL/GenBank/DDBJ whole genome shotgun (WGS) entry which is preliminary data.</text>
</comment>
<dbReference type="EMBL" id="MAXA01000257">
    <property type="protein sequence ID" value="OHV21121.1"/>
    <property type="molecule type" value="Genomic_DNA"/>
</dbReference>
<evidence type="ECO:0000256" key="4">
    <source>
        <dbReference type="ARBA" id="ARBA00022989"/>
    </source>
</evidence>
<dbReference type="AlphaFoldDB" id="A0A1S1PIP8"/>
<dbReference type="InterPro" id="IPR023494">
    <property type="entry name" value="Cyt_c_bgen_Ccs1/CcsB/ResB"/>
</dbReference>
<accession>A0A1S1PIP8</accession>
<keyword evidence="4 7" id="KW-1133">Transmembrane helix</keyword>
<feature type="compositionally biased region" description="Acidic residues" evidence="6">
    <location>
        <begin position="55"/>
        <end position="64"/>
    </location>
</feature>
<dbReference type="GO" id="GO:0016020">
    <property type="term" value="C:membrane"/>
    <property type="evidence" value="ECO:0007669"/>
    <property type="project" value="UniProtKB-SubCell"/>
</dbReference>
<keyword evidence="2 7" id="KW-0812">Transmembrane</keyword>
<evidence type="ECO:0000256" key="7">
    <source>
        <dbReference type="SAM" id="Phobius"/>
    </source>
</evidence>
<feature type="region of interest" description="Disordered" evidence="6">
    <location>
        <begin position="1"/>
        <end position="113"/>
    </location>
</feature>
<keyword evidence="10" id="KW-1185">Reference proteome</keyword>
<evidence type="ECO:0000256" key="2">
    <source>
        <dbReference type="ARBA" id="ARBA00022692"/>
    </source>
</evidence>
<dbReference type="Pfam" id="PF05140">
    <property type="entry name" value="ResB"/>
    <property type="match status" value="1"/>
</dbReference>
<evidence type="ECO:0000256" key="1">
    <source>
        <dbReference type="ARBA" id="ARBA00004141"/>
    </source>
</evidence>
<feature type="transmembrane region" description="Helical" evidence="7">
    <location>
        <begin position="310"/>
        <end position="331"/>
    </location>
</feature>
<dbReference type="Proteomes" id="UP000179769">
    <property type="component" value="Unassembled WGS sequence"/>
</dbReference>
<feature type="domain" description="ResB-like" evidence="8">
    <location>
        <begin position="151"/>
        <end position="648"/>
    </location>
</feature>
<reference evidence="10" key="1">
    <citation type="submission" date="2016-07" db="EMBL/GenBank/DDBJ databases">
        <title>Frankia sp. NRRL B-16219 Genome sequencing.</title>
        <authorList>
            <person name="Ghodhbane-Gtari F."/>
            <person name="Swanson E."/>
            <person name="Gueddou A."/>
            <person name="Louati M."/>
            <person name="Nouioui I."/>
            <person name="Hezbri K."/>
            <person name="Abebe-Akele F."/>
            <person name="Simpson S."/>
            <person name="Morris K."/>
            <person name="Thomas K."/>
            <person name="Gtari M."/>
            <person name="Tisa L.S."/>
        </authorList>
    </citation>
    <scope>NUCLEOTIDE SEQUENCE [LARGE SCALE GENOMIC DNA]</scope>
    <source>
        <strain evidence="10">NRRL B-16219</strain>
    </source>
</reference>
<evidence type="ECO:0000313" key="10">
    <source>
        <dbReference type="Proteomes" id="UP000179769"/>
    </source>
</evidence>
<feature type="compositionally biased region" description="Low complexity" evidence="6">
    <location>
        <begin position="87"/>
        <end position="113"/>
    </location>
</feature>
<dbReference type="OrthoDB" id="3949537at2"/>
<keyword evidence="3" id="KW-0201">Cytochrome c-type biogenesis</keyword>
<name>A0A1S1PIP8_9ACTN</name>
<gene>
    <name evidence="9" type="ORF">BBK14_07430</name>
</gene>
<feature type="compositionally biased region" description="Low complexity" evidence="6">
    <location>
        <begin position="35"/>
        <end position="52"/>
    </location>
</feature>
<evidence type="ECO:0000313" key="9">
    <source>
        <dbReference type="EMBL" id="OHV21121.1"/>
    </source>
</evidence>
<keyword evidence="5 7" id="KW-0472">Membrane</keyword>
<dbReference type="InterPro" id="IPR007816">
    <property type="entry name" value="ResB-like_domain"/>
</dbReference>
<comment type="subcellular location">
    <subcellularLocation>
        <location evidence="1">Membrane</location>
        <topology evidence="1">Multi-pass membrane protein</topology>
    </subcellularLocation>
</comment>
<feature type="transmembrane region" description="Helical" evidence="7">
    <location>
        <begin position="204"/>
        <end position="225"/>
    </location>
</feature>
<evidence type="ECO:0000256" key="5">
    <source>
        <dbReference type="ARBA" id="ARBA00023136"/>
    </source>
</evidence>
<feature type="transmembrane region" description="Helical" evidence="7">
    <location>
        <begin position="153"/>
        <end position="171"/>
    </location>
</feature>
<evidence type="ECO:0000259" key="8">
    <source>
        <dbReference type="Pfam" id="PF05140"/>
    </source>
</evidence>
<dbReference type="PANTHER" id="PTHR31566:SF0">
    <property type="entry name" value="CYTOCHROME C BIOGENESIS PROTEIN CCS1, CHLOROPLASTIC"/>
    <property type="match status" value="1"/>
</dbReference>
<dbReference type="PANTHER" id="PTHR31566">
    <property type="entry name" value="CYTOCHROME C BIOGENESIS PROTEIN CCS1, CHLOROPLASTIC"/>
    <property type="match status" value="1"/>
</dbReference>
<protein>
    <submittedName>
        <fullName evidence="9">Cytochrome C biogenesis protein ResB</fullName>
    </submittedName>
</protein>
<evidence type="ECO:0000256" key="6">
    <source>
        <dbReference type="SAM" id="MobiDB-lite"/>
    </source>
</evidence>
<feature type="compositionally biased region" description="Polar residues" evidence="6">
    <location>
        <begin position="680"/>
        <end position="693"/>
    </location>
</feature>
<sequence>MSTRPTAPSGHVDGLRPDDPTVLEAPEAFDPPAPRASSRRPPAARGPAGSAPETGPDEAPEADSESGAGTVSGTGPGDVPETGQETGADARPAGAASAAGSAEPAGAAGSADAAGAAGSAGFAGAAGAAGAGPRAAWLALLVRSWRQLTSMRTALVLLFLLALAAVPGSLIPQRNLNPMKVEEYFAEHPTLAPWLDRFSAFNVFGAPWFAAIYLLLFISLIGCLWSRVHWHARALFTAPPKAPARPGRLPGGSTWTSPLDAPDAVDLARGALRGRRFRVAVAPGDARRPDGSPDHSVAAEKGYLRESGNLVFHLALVALLAGMGLGSWFGYQGTVLVVTGNGFANTLISYDQYSGGELVDAAGLPPFSLTLDQFSASYQDNGQPADFRADVSYQSDIGSPVRTDTIRVNHPLRIGSAKIYLIGHGYAPHFVLRDPAGAVVWESYVPCTPRDGMFTSTCTVKIPDTGLPPVGERQEPQQLAFSGVFTPTTVLDPGHGYVSTFPAARAPGLTLTGFVGNLHLNEGIPQNVYAVDTRDMTQFPMTGPAGEKRIAQVVALNNPGQRTLTGLPGGLSLEVDGVHEFATFQTKSDPYKGLVLGASVVIILGLVASLRVRRRRVWVRATPLDGGGSTVEVGGLSRSDAQGFAAELAALSEEIRLDTTEAEATADGEKPAAAMPADPVTSTTISATSEREP</sequence>
<organism evidence="9 10">
    <name type="scientific">Parafrankia soli</name>
    <dbReference type="NCBI Taxonomy" id="2599596"/>
    <lineage>
        <taxon>Bacteria</taxon>
        <taxon>Bacillati</taxon>
        <taxon>Actinomycetota</taxon>
        <taxon>Actinomycetes</taxon>
        <taxon>Frankiales</taxon>
        <taxon>Frankiaceae</taxon>
        <taxon>Parafrankia</taxon>
    </lineage>
</organism>
<proteinExistence type="predicted"/>
<feature type="region of interest" description="Disordered" evidence="6">
    <location>
        <begin position="657"/>
        <end position="693"/>
    </location>
</feature>
<feature type="transmembrane region" description="Helical" evidence="7">
    <location>
        <begin position="591"/>
        <end position="610"/>
    </location>
</feature>
<evidence type="ECO:0000256" key="3">
    <source>
        <dbReference type="ARBA" id="ARBA00022748"/>
    </source>
</evidence>
<dbReference type="RefSeq" id="WP_071066474.1">
    <property type="nucleotide sequence ID" value="NZ_MAXA01000257.1"/>
</dbReference>
<dbReference type="GO" id="GO:0017004">
    <property type="term" value="P:cytochrome complex assembly"/>
    <property type="evidence" value="ECO:0007669"/>
    <property type="project" value="UniProtKB-KW"/>
</dbReference>